<feature type="region of interest" description="Disordered" evidence="1">
    <location>
        <begin position="1"/>
        <end position="35"/>
    </location>
</feature>
<evidence type="ECO:0000313" key="4">
    <source>
        <dbReference type="Proteomes" id="UP000193224"/>
    </source>
</evidence>
<evidence type="ECO:0000313" key="3">
    <source>
        <dbReference type="EMBL" id="SMC13847.1"/>
    </source>
</evidence>
<proteinExistence type="predicted"/>
<dbReference type="RefSeq" id="WP_223413078.1">
    <property type="nucleotide sequence ID" value="NZ_FWXB01000017.1"/>
</dbReference>
<keyword evidence="4" id="KW-1185">Reference proteome</keyword>
<dbReference type="Proteomes" id="UP000193224">
    <property type="component" value="Unassembled WGS sequence"/>
</dbReference>
<organism evidence="3 4">
    <name type="scientific">Roseovarius aestuarii</name>
    <dbReference type="NCBI Taxonomy" id="475083"/>
    <lineage>
        <taxon>Bacteria</taxon>
        <taxon>Pseudomonadati</taxon>
        <taxon>Pseudomonadota</taxon>
        <taxon>Alphaproteobacteria</taxon>
        <taxon>Rhodobacterales</taxon>
        <taxon>Roseobacteraceae</taxon>
        <taxon>Roseovarius</taxon>
    </lineage>
</organism>
<sequence length="700" mass="73962">MPAHPPKTANIPAKAPTPTRSGASRAPEIAGNSEHAALEQLQLRADASPLVQRLAALRQPPDARPEPVQRVEDEDELLQGKEMQSGNGDVATDGGSAEGGEAGQLPRDLRAGVEHLSGESLGDIRVHRNSAAPAQVGAHAYAQGRDIHLGPGQDRHLPHEAWHVVQQAQGRVRPTLQAKGVGINDDPGLEAEADRMGAKAQLLGPNVATVQTLNDPAQQGDAPIQRVRGGVEYTETTGTLRAYDSNADFPHTAQHSSFAVGEGTVSAYIVNSDAAGDPDIGDMTNEDFDLVSISDTVRLTNDVESAEWIIERHRQDVTPEVMTQNLKDDFKALFRARKQVASKASSLASSNPGSHVVLVTGNNFGYLDVASRVFVYKPGANKGSAQITAQYSNEDTIARINQLNLSKFLTGTKVAEGEDLPTIAGRRSTALQAADVAGTTSFSSAGTLLGTLQGASNAIPIDGGGGDRLTAQQVGIVKLMVINDALATTMVRYADEVGQGQDKNLQRFFPKSRRDEYVKTVAAADLHDNEMTALRAEINRTRAVDAQLVYTAADPGALRVDEAFTELQEAGGAGLAEMVETRSKLGPGGLTGVPTADEMNALRTVVLGANGALLAAWIQHAANAYTDVSDDEADHSRLVGGNTVGNVIETSRGFTPVQGGRGAIYEMREREIGIDKSGIFNIGSMNDIEQALELVFGAAG</sequence>
<name>A0A1X7BW29_9RHOB</name>
<dbReference type="Pfam" id="PF13699">
    <property type="entry name" value="eCIS_core"/>
    <property type="match status" value="1"/>
</dbReference>
<feature type="region of interest" description="Disordered" evidence="1">
    <location>
        <begin position="78"/>
        <end position="102"/>
    </location>
</feature>
<dbReference type="InterPro" id="IPR025295">
    <property type="entry name" value="eCIS_core_dom"/>
</dbReference>
<feature type="domain" description="eCIS core" evidence="2">
    <location>
        <begin position="104"/>
        <end position="170"/>
    </location>
</feature>
<gene>
    <name evidence="3" type="ORF">ROA7745_03707</name>
</gene>
<evidence type="ECO:0000259" key="2">
    <source>
        <dbReference type="Pfam" id="PF13699"/>
    </source>
</evidence>
<dbReference type="EMBL" id="FWXB01000017">
    <property type="protein sequence ID" value="SMC13847.1"/>
    <property type="molecule type" value="Genomic_DNA"/>
</dbReference>
<accession>A0A1X7BW29</accession>
<protein>
    <recommendedName>
        <fullName evidence="2">eCIS core domain-containing protein</fullName>
    </recommendedName>
</protein>
<reference evidence="3 4" key="1">
    <citation type="submission" date="2017-03" db="EMBL/GenBank/DDBJ databases">
        <authorList>
            <person name="Afonso C.L."/>
            <person name="Miller P.J."/>
            <person name="Scott M.A."/>
            <person name="Spackman E."/>
            <person name="Goraichik I."/>
            <person name="Dimitrov K.M."/>
            <person name="Suarez D.L."/>
            <person name="Swayne D.E."/>
        </authorList>
    </citation>
    <scope>NUCLEOTIDE SEQUENCE [LARGE SCALE GENOMIC DNA]</scope>
    <source>
        <strain evidence="3 4">CECT 7745</strain>
    </source>
</reference>
<evidence type="ECO:0000256" key="1">
    <source>
        <dbReference type="SAM" id="MobiDB-lite"/>
    </source>
</evidence>
<dbReference type="AlphaFoldDB" id="A0A1X7BW29"/>